<comment type="cofactor">
    <cofactor evidence="5">
        <name>Fe(2+)</name>
        <dbReference type="ChEBI" id="CHEBI:29033"/>
    </cofactor>
</comment>
<feature type="binding site" evidence="12">
    <location>
        <position position="99"/>
    </location>
    <ligand>
        <name>a divalent metal cation</name>
        <dbReference type="ChEBI" id="CHEBI:60240"/>
    </ligand>
</feature>
<keyword evidence="15" id="KW-1185">Reference proteome</keyword>
<feature type="active site" description="Proton acceptor" evidence="11">
    <location>
        <position position="68"/>
    </location>
</feature>
<dbReference type="Pfam" id="PF00834">
    <property type="entry name" value="Ribul_P_3_epim"/>
    <property type="match status" value="1"/>
</dbReference>
<dbReference type="AlphaFoldDB" id="A0A2V0NZ27"/>
<dbReference type="InterPro" id="IPR013785">
    <property type="entry name" value="Aldolase_TIM"/>
</dbReference>
<dbReference type="InterPro" id="IPR000056">
    <property type="entry name" value="Ribul_P_3_epim-like"/>
</dbReference>
<dbReference type="NCBIfam" id="TIGR01163">
    <property type="entry name" value="rpe"/>
    <property type="match status" value="1"/>
</dbReference>
<evidence type="ECO:0000256" key="4">
    <source>
        <dbReference type="ARBA" id="ARBA00001947"/>
    </source>
</evidence>
<evidence type="ECO:0000256" key="3">
    <source>
        <dbReference type="ARBA" id="ARBA00001941"/>
    </source>
</evidence>
<feature type="binding site" evidence="13">
    <location>
        <begin position="189"/>
        <end position="192"/>
    </location>
    <ligand>
        <name>substrate</name>
    </ligand>
</feature>
<comment type="cofactor">
    <cofactor evidence="12">
        <name>a divalent metal cation</name>
        <dbReference type="ChEBI" id="CHEBI:60240"/>
    </cofactor>
    <text evidence="12">Binds 1 divalent metal cation per subunit.</text>
</comment>
<dbReference type="SUPFAM" id="SSF51366">
    <property type="entry name" value="Ribulose-phoshate binding barrel"/>
    <property type="match status" value="1"/>
</dbReference>
<accession>A0A2V0NZ27</accession>
<dbReference type="CDD" id="cd00429">
    <property type="entry name" value="RPE"/>
    <property type="match status" value="1"/>
</dbReference>
<proteinExistence type="inferred from homology"/>
<dbReference type="PANTHER" id="PTHR11749">
    <property type="entry name" value="RIBULOSE-5-PHOSPHATE-3-EPIMERASE"/>
    <property type="match status" value="1"/>
</dbReference>
<comment type="caution">
    <text evidence="14">The sequence shown here is derived from an EMBL/GenBank/DDBJ whole genome shotgun (WGS) entry which is preliminary data.</text>
</comment>
<dbReference type="GO" id="GO:0046872">
    <property type="term" value="F:metal ion binding"/>
    <property type="evidence" value="ECO:0007669"/>
    <property type="project" value="UniProtKB-KW"/>
</dbReference>
<evidence type="ECO:0000256" key="1">
    <source>
        <dbReference type="ARBA" id="ARBA00001782"/>
    </source>
</evidence>
<evidence type="ECO:0000256" key="5">
    <source>
        <dbReference type="ARBA" id="ARBA00001954"/>
    </source>
</evidence>
<protein>
    <recommendedName>
        <fullName evidence="7 10">Ribulose-phosphate 3-epimerase</fullName>
        <ecNumber evidence="7 10">5.1.3.1</ecNumber>
    </recommendedName>
</protein>
<evidence type="ECO:0000256" key="9">
    <source>
        <dbReference type="ARBA" id="ARBA00023235"/>
    </source>
</evidence>
<evidence type="ECO:0000256" key="13">
    <source>
        <dbReference type="PIRSR" id="PIRSR001461-3"/>
    </source>
</evidence>
<keyword evidence="12" id="KW-0464">Manganese</keyword>
<keyword evidence="12" id="KW-0862">Zinc</keyword>
<dbReference type="Proteomes" id="UP000247498">
    <property type="component" value="Unassembled WGS sequence"/>
</dbReference>
<dbReference type="NCBIfam" id="NF004076">
    <property type="entry name" value="PRK05581.1-4"/>
    <property type="match status" value="1"/>
</dbReference>
<evidence type="ECO:0000313" key="15">
    <source>
        <dbReference type="Proteomes" id="UP000247498"/>
    </source>
</evidence>
<comment type="cofactor">
    <cofactor evidence="3">
        <name>Co(2+)</name>
        <dbReference type="ChEBI" id="CHEBI:48828"/>
    </cofactor>
</comment>
<comment type="cofactor">
    <cofactor evidence="4">
        <name>Zn(2+)</name>
        <dbReference type="ChEBI" id="CHEBI:29105"/>
    </cofactor>
</comment>
<feature type="binding site" evidence="13">
    <location>
        <position position="99"/>
    </location>
    <ligand>
        <name>substrate</name>
    </ligand>
</feature>
<dbReference type="EMBL" id="BDRX01000028">
    <property type="protein sequence ID" value="GBF91932.1"/>
    <property type="molecule type" value="Genomic_DNA"/>
</dbReference>
<evidence type="ECO:0000256" key="2">
    <source>
        <dbReference type="ARBA" id="ARBA00001936"/>
    </source>
</evidence>
<feature type="binding site" evidence="13">
    <location>
        <begin position="241"/>
        <end position="242"/>
    </location>
    <ligand>
        <name>substrate</name>
    </ligand>
</feature>
<evidence type="ECO:0000256" key="12">
    <source>
        <dbReference type="PIRSR" id="PIRSR001461-2"/>
    </source>
</evidence>
<feature type="binding site" evidence="12">
    <location>
        <position position="68"/>
    </location>
    <ligand>
        <name>a divalent metal cation</name>
        <dbReference type="ChEBI" id="CHEBI:60240"/>
    </ligand>
</feature>
<feature type="binding site" evidence="13">
    <location>
        <position position="41"/>
    </location>
    <ligand>
        <name>substrate</name>
    </ligand>
</feature>
<keyword evidence="12" id="KW-0170">Cobalt</keyword>
<keyword evidence="8 12" id="KW-0479">Metal-binding</keyword>
<dbReference type="GO" id="GO:0006098">
    <property type="term" value="P:pentose-phosphate shunt"/>
    <property type="evidence" value="ECO:0007669"/>
    <property type="project" value="InterPro"/>
</dbReference>
<name>A0A2V0NZ27_9CHLO</name>
<dbReference type="PIRSF" id="PIRSF001461">
    <property type="entry name" value="RPE"/>
    <property type="match status" value="1"/>
</dbReference>
<gene>
    <name evidence="14" type="ORF">Rsub_04656</name>
</gene>
<comment type="similarity">
    <text evidence="6 10">Belongs to the ribulose-phosphate 3-epimerase family.</text>
</comment>
<evidence type="ECO:0000256" key="8">
    <source>
        <dbReference type="ARBA" id="ARBA00022723"/>
    </source>
</evidence>
<dbReference type="HAMAP" id="MF_02227">
    <property type="entry name" value="RPE"/>
    <property type="match status" value="1"/>
</dbReference>
<keyword evidence="9 10" id="KW-0413">Isomerase</keyword>
<comment type="cofactor">
    <cofactor evidence="2">
        <name>Mn(2+)</name>
        <dbReference type="ChEBI" id="CHEBI:29035"/>
    </cofactor>
</comment>
<dbReference type="PROSITE" id="PS01085">
    <property type="entry name" value="RIBUL_P_3_EPIMER_1"/>
    <property type="match status" value="1"/>
</dbReference>
<dbReference type="EC" id="5.1.3.1" evidence="7 10"/>
<dbReference type="InterPro" id="IPR011060">
    <property type="entry name" value="RibuloseP-bd_barrel"/>
</dbReference>
<dbReference type="Gene3D" id="3.20.20.70">
    <property type="entry name" value="Aldolase class I"/>
    <property type="match status" value="1"/>
</dbReference>
<evidence type="ECO:0000256" key="6">
    <source>
        <dbReference type="ARBA" id="ARBA00009541"/>
    </source>
</evidence>
<feature type="binding site" evidence="12">
    <location>
        <position position="66"/>
    </location>
    <ligand>
        <name>a divalent metal cation</name>
        <dbReference type="ChEBI" id="CHEBI:60240"/>
    </ligand>
</feature>
<feature type="binding site" evidence="13">
    <location>
        <position position="221"/>
    </location>
    <ligand>
        <name>substrate</name>
    </ligand>
</feature>
<evidence type="ECO:0000256" key="7">
    <source>
        <dbReference type="ARBA" id="ARBA00013188"/>
    </source>
</evidence>
<evidence type="ECO:0000256" key="10">
    <source>
        <dbReference type="PIRNR" id="PIRNR001461"/>
    </source>
</evidence>
<dbReference type="GO" id="GO:0005975">
    <property type="term" value="P:carbohydrate metabolic process"/>
    <property type="evidence" value="ECO:0007669"/>
    <property type="project" value="InterPro"/>
</dbReference>
<dbReference type="OrthoDB" id="1927044at2759"/>
<feature type="binding site" evidence="12">
    <location>
        <position position="219"/>
    </location>
    <ligand>
        <name>a divalent metal cation</name>
        <dbReference type="ChEBI" id="CHEBI:60240"/>
    </ligand>
</feature>
<dbReference type="STRING" id="307507.A0A2V0NZ27"/>
<comment type="catalytic activity">
    <reaction evidence="1 10">
        <text>D-ribulose 5-phosphate = D-xylulose 5-phosphate</text>
        <dbReference type="Rhea" id="RHEA:13677"/>
        <dbReference type="ChEBI" id="CHEBI:57737"/>
        <dbReference type="ChEBI" id="CHEBI:58121"/>
        <dbReference type="EC" id="5.1.3.1"/>
    </reaction>
</comment>
<keyword evidence="10" id="KW-0119">Carbohydrate metabolism</keyword>
<organism evidence="14 15">
    <name type="scientific">Raphidocelis subcapitata</name>
    <dbReference type="NCBI Taxonomy" id="307507"/>
    <lineage>
        <taxon>Eukaryota</taxon>
        <taxon>Viridiplantae</taxon>
        <taxon>Chlorophyta</taxon>
        <taxon>core chlorophytes</taxon>
        <taxon>Chlorophyceae</taxon>
        <taxon>CS clade</taxon>
        <taxon>Sphaeropleales</taxon>
        <taxon>Selenastraceae</taxon>
        <taxon>Raphidocelis</taxon>
    </lineage>
</organism>
<dbReference type="FunFam" id="3.20.20.70:FF:000171">
    <property type="entry name" value="Ribulose-phosphate 3-epimerase"/>
    <property type="match status" value="1"/>
</dbReference>
<feature type="active site" description="Proton donor" evidence="11">
    <location>
        <position position="219"/>
    </location>
</feature>
<evidence type="ECO:0000256" key="11">
    <source>
        <dbReference type="PIRSR" id="PIRSR001461-1"/>
    </source>
</evidence>
<reference evidence="14 15" key="1">
    <citation type="journal article" date="2018" name="Sci. Rep.">
        <title>Raphidocelis subcapitata (=Pseudokirchneriella subcapitata) provides an insight into genome evolution and environmental adaptations in the Sphaeropleales.</title>
        <authorList>
            <person name="Suzuki S."/>
            <person name="Yamaguchi H."/>
            <person name="Nakajima N."/>
            <person name="Kawachi M."/>
        </authorList>
    </citation>
    <scope>NUCLEOTIDE SEQUENCE [LARGE SCALE GENOMIC DNA]</scope>
    <source>
        <strain evidence="14 15">NIES-35</strain>
    </source>
</reference>
<dbReference type="InterPro" id="IPR026019">
    <property type="entry name" value="Ribul_P_3_epim"/>
</dbReference>
<dbReference type="FunCoup" id="A0A2V0NZ27">
    <property type="interactions" value="2175"/>
</dbReference>
<sequence>MSPSVALADAAPAAAASKALAQRGASGAAPRDRPATLISPSILSADFALLAEECDRIVKLGADWLHIDVMDGHFVPNLTLGAPVVACLRKHSRAYFDCHLMVSEPAKWIDDFAKAGANMFTFHLEAAADPAALSAAEAHPAVADVARAVRAAGMEVGIALKPETAVELVMPYVEAGLVDMVLILTVNPGFGGQKFMGGDVVGKCAPLRRAHPGLHIQVDGGVAPSTIDEVAAAGANVIVAGSAVFGAERPGEVIAALRASVDGAAAAAGN</sequence>
<dbReference type="InParanoid" id="A0A2V0NZ27"/>
<evidence type="ECO:0000313" key="14">
    <source>
        <dbReference type="EMBL" id="GBF91932.1"/>
    </source>
</evidence>
<dbReference type="GO" id="GO:0004750">
    <property type="term" value="F:D-ribulose-phosphate 3-epimerase activity"/>
    <property type="evidence" value="ECO:0007669"/>
    <property type="project" value="UniProtKB-EC"/>
</dbReference>